<sequence length="768" mass="85155">MEDIQEILEDFLVEAFELVEQIDHDLVELEANPEDLELLNRIFRVAHTVKGSSSFLNFDVLTKLTHHMEDVLNKARHNELKITPEVMDVVLESIDMMKTLLNSIRDNGNDTAIGLDIAPICARLTAISEGESLESITPAKAEEPKEEVKEEPKAEEPEVDVNKLSDDEVEAEIERLLKVRKAEDQARRAEKKKTQESTPTPSKPAPQAQNAAAEKKVPAAGGGSSGANMDQTIRVEVKRLDHLMNLIGELVLGKNRLLKIYDDVEERYDGEKFLEELNQVVSQLSIVTTDIQLAVMKTRMQPIAKVFNKFPRVVRDLGRELGKQMELEISGEETELDKSIVEEIGDPIMHMIRNSCDHGIEDPATRIANGKPEKGTVNLKAYNEGNHIVVEIADDGKGLDADVLKSKAIEKNLITEREADQMSDKEAFALIFKPGFSTAAKITNVSGRGVGMDVVKTNIEKLNGVIEIDSELGKGTVMKLKIPLTLAIIQSLLVGTQEEFYAIPLASVLETVRVPIDDIYTIEGKNVLRLRDEVLSLVRLSDVFGVKQVLENTDQTYVVVIGVAESKLGIIVDTLVGQEEIVIKSMGEYLQNIQGIAGATIRGDGRVTLIIDVAAMMDIAKEIKVDIKAQIESQSKKTTKEKPSDYTVLIVDDSKMDRNIMQKSLEPLGVSIIEATNGVEALNTIKSGEHDIDAVLIDIEMPRMDGYTLAGEIRKYSKYKNLPLVAVTSRTSKSDRLRGVEVGMTEYITKPYSPEYLENVVRKNLKLG</sequence>
<dbReference type="PANTHER" id="PTHR43395">
    <property type="entry name" value="SENSOR HISTIDINE KINASE CHEA"/>
    <property type="match status" value="1"/>
</dbReference>
<dbReference type="InterPro" id="IPR004105">
    <property type="entry name" value="CheA-like_dim"/>
</dbReference>
<dbReference type="InterPro" id="IPR004358">
    <property type="entry name" value="Sig_transdc_His_kin-like_C"/>
</dbReference>
<dbReference type="RefSeq" id="WP_220566582.1">
    <property type="nucleotide sequence ID" value="NZ_JAEBQF010000032.1"/>
</dbReference>
<dbReference type="GO" id="GO:0006935">
    <property type="term" value="P:chemotaxis"/>
    <property type="evidence" value="ECO:0007669"/>
    <property type="project" value="InterPro"/>
</dbReference>
<dbReference type="SMART" id="SM00260">
    <property type="entry name" value="CheW"/>
    <property type="match status" value="1"/>
</dbReference>
<dbReference type="Proteomes" id="UP000559808">
    <property type="component" value="Unassembled WGS sequence"/>
</dbReference>
<dbReference type="GO" id="GO:0000155">
    <property type="term" value="F:phosphorelay sensor kinase activity"/>
    <property type="evidence" value="ECO:0007669"/>
    <property type="project" value="InterPro"/>
</dbReference>
<dbReference type="PRINTS" id="PR00344">
    <property type="entry name" value="BCTRLSENSOR"/>
</dbReference>
<dbReference type="Gene3D" id="1.20.120.160">
    <property type="entry name" value="HPT domain"/>
    <property type="match status" value="1"/>
</dbReference>
<feature type="region of interest" description="Disordered" evidence="6">
    <location>
        <begin position="182"/>
        <end position="228"/>
    </location>
</feature>
<dbReference type="CDD" id="cd16916">
    <property type="entry name" value="HATPase_CheA-like"/>
    <property type="match status" value="1"/>
</dbReference>
<dbReference type="SMART" id="SM00073">
    <property type="entry name" value="HPT"/>
    <property type="match status" value="1"/>
</dbReference>
<comment type="caution">
    <text evidence="7">The sequence shown here is derived from an EMBL/GenBank/DDBJ whole genome shotgun (WGS) entry which is preliminary data.</text>
</comment>
<protein>
    <recommendedName>
        <fullName evidence="2">histidine kinase</fullName>
        <ecNumber evidence="2">2.7.13.3</ecNumber>
    </recommendedName>
</protein>
<dbReference type="PROSITE" id="PS50894">
    <property type="entry name" value="HPT"/>
    <property type="match status" value="1"/>
</dbReference>
<evidence type="ECO:0000313" key="7">
    <source>
        <dbReference type="EMBL" id="EAI3913940.1"/>
    </source>
</evidence>
<proteinExistence type="predicted"/>
<feature type="compositionally biased region" description="Basic and acidic residues" evidence="6">
    <location>
        <begin position="182"/>
        <end position="195"/>
    </location>
</feature>
<evidence type="ECO:0000256" key="2">
    <source>
        <dbReference type="ARBA" id="ARBA00012438"/>
    </source>
</evidence>
<dbReference type="InterPro" id="IPR008207">
    <property type="entry name" value="Sig_transdc_His_kin_Hpt_dom"/>
</dbReference>
<evidence type="ECO:0000256" key="1">
    <source>
        <dbReference type="ARBA" id="ARBA00000085"/>
    </source>
</evidence>
<dbReference type="SUPFAM" id="SSF52172">
    <property type="entry name" value="CheY-like"/>
    <property type="match status" value="1"/>
</dbReference>
<dbReference type="PROSITE" id="PS50851">
    <property type="entry name" value="CHEW"/>
    <property type="match status" value="1"/>
</dbReference>
<dbReference type="SUPFAM" id="SSF47226">
    <property type="entry name" value="Histidine-containing phosphotransfer domain, HPT domain"/>
    <property type="match status" value="1"/>
</dbReference>
<dbReference type="Pfam" id="PF00072">
    <property type="entry name" value="Response_reg"/>
    <property type="match status" value="1"/>
</dbReference>
<dbReference type="SUPFAM" id="SSF47384">
    <property type="entry name" value="Homodimeric domain of signal transducing histidine kinase"/>
    <property type="match status" value="1"/>
</dbReference>
<keyword evidence="4" id="KW-0808">Transferase</keyword>
<dbReference type="InterPro" id="IPR001789">
    <property type="entry name" value="Sig_transdc_resp-reg_receiver"/>
</dbReference>
<dbReference type="Gene3D" id="1.10.287.560">
    <property type="entry name" value="Histidine kinase CheA-like, homodimeric domain"/>
    <property type="match status" value="1"/>
</dbReference>
<dbReference type="InterPro" id="IPR005467">
    <property type="entry name" value="His_kinase_dom"/>
</dbReference>
<dbReference type="Gene3D" id="2.30.30.40">
    <property type="entry name" value="SH3 Domains"/>
    <property type="match status" value="1"/>
</dbReference>
<evidence type="ECO:0000313" key="8">
    <source>
        <dbReference type="Proteomes" id="UP000559808"/>
    </source>
</evidence>
<comment type="catalytic activity">
    <reaction evidence="1">
        <text>ATP + protein L-histidine = ADP + protein N-phospho-L-histidine.</text>
        <dbReference type="EC" id="2.7.13.3"/>
    </reaction>
</comment>
<dbReference type="CDD" id="cd00731">
    <property type="entry name" value="CheA_reg"/>
    <property type="match status" value="1"/>
</dbReference>
<dbReference type="Pfam" id="PF01584">
    <property type="entry name" value="CheW"/>
    <property type="match status" value="1"/>
</dbReference>
<reference evidence="7 8" key="1">
    <citation type="submission" date="2018-05" db="EMBL/GenBank/DDBJ databases">
        <authorList>
            <consortium name="PulseNet: The National Subtyping Network for Foodborne Disease Surveillance"/>
            <person name="Tarr C.L."/>
            <person name="Trees E."/>
            <person name="Katz L.S."/>
            <person name="Carleton-Romer H.A."/>
            <person name="Stroika S."/>
            <person name="Kucerova Z."/>
            <person name="Roache K.F."/>
            <person name="Sabol A.L."/>
            <person name="Besser J."/>
            <person name="Gerner-Smidt P."/>
        </authorList>
    </citation>
    <scope>NUCLEOTIDE SEQUENCE [LARGE SCALE GENOMIC DNA]</scope>
    <source>
        <strain evidence="7 8">D6489</strain>
    </source>
</reference>
<dbReference type="InterPro" id="IPR036890">
    <property type="entry name" value="HATPase_C_sf"/>
</dbReference>
<keyword evidence="5 7" id="KW-0418">Kinase</keyword>
<dbReference type="GO" id="GO:0005737">
    <property type="term" value="C:cytoplasm"/>
    <property type="evidence" value="ECO:0007669"/>
    <property type="project" value="InterPro"/>
</dbReference>
<gene>
    <name evidence="7" type="ORF">YZ34_02785</name>
</gene>
<dbReference type="FunFam" id="3.30.565.10:FF:000016">
    <property type="entry name" value="Chemotaxis protein CheA, putative"/>
    <property type="match status" value="1"/>
</dbReference>
<name>A0A5L4JDP1_CAMLA</name>
<dbReference type="SUPFAM" id="SSF50341">
    <property type="entry name" value="CheW-like"/>
    <property type="match status" value="1"/>
</dbReference>
<keyword evidence="3" id="KW-0597">Phosphoprotein</keyword>
<dbReference type="InterPro" id="IPR011006">
    <property type="entry name" value="CheY-like_superfamily"/>
</dbReference>
<dbReference type="PANTHER" id="PTHR43395:SF1">
    <property type="entry name" value="CHEMOTAXIS PROTEIN CHEA"/>
    <property type="match status" value="1"/>
</dbReference>
<dbReference type="InterPro" id="IPR037006">
    <property type="entry name" value="CheA-like_homodim_sf"/>
</dbReference>
<evidence type="ECO:0000256" key="3">
    <source>
        <dbReference type="ARBA" id="ARBA00022553"/>
    </source>
</evidence>
<dbReference type="PROSITE" id="PS50110">
    <property type="entry name" value="RESPONSE_REGULATORY"/>
    <property type="match status" value="1"/>
</dbReference>
<dbReference type="InterPro" id="IPR036641">
    <property type="entry name" value="HPT_dom_sf"/>
</dbReference>
<feature type="region of interest" description="Disordered" evidence="6">
    <location>
        <begin position="134"/>
        <end position="167"/>
    </location>
</feature>
<dbReference type="InterPro" id="IPR036097">
    <property type="entry name" value="HisK_dim/P_sf"/>
</dbReference>
<dbReference type="SMART" id="SM00387">
    <property type="entry name" value="HATPase_c"/>
    <property type="match status" value="1"/>
</dbReference>
<dbReference type="CDD" id="cd17546">
    <property type="entry name" value="REC_hyHK_CKI1_RcsC-like"/>
    <property type="match status" value="1"/>
</dbReference>
<dbReference type="InterPro" id="IPR051315">
    <property type="entry name" value="Bact_Chemotaxis_CheA"/>
</dbReference>
<evidence type="ECO:0000256" key="4">
    <source>
        <dbReference type="ARBA" id="ARBA00022679"/>
    </source>
</evidence>
<dbReference type="EMBL" id="AABOWU010000004">
    <property type="protein sequence ID" value="EAI3913940.1"/>
    <property type="molecule type" value="Genomic_DNA"/>
</dbReference>
<dbReference type="SMART" id="SM00448">
    <property type="entry name" value="REC"/>
    <property type="match status" value="1"/>
</dbReference>
<dbReference type="Gene3D" id="3.40.50.2300">
    <property type="match status" value="1"/>
</dbReference>
<dbReference type="Pfam" id="PF02518">
    <property type="entry name" value="HATPase_c"/>
    <property type="match status" value="1"/>
</dbReference>
<evidence type="ECO:0000256" key="6">
    <source>
        <dbReference type="SAM" id="MobiDB-lite"/>
    </source>
</evidence>
<accession>A0A5L4JDP1</accession>
<dbReference type="InterPro" id="IPR003594">
    <property type="entry name" value="HATPase_dom"/>
</dbReference>
<dbReference type="EC" id="2.7.13.3" evidence="2"/>
<dbReference type="AlphaFoldDB" id="A0A5L4JDP1"/>
<dbReference type="SMART" id="SM01231">
    <property type="entry name" value="H-kinase_dim"/>
    <property type="match status" value="1"/>
</dbReference>
<organism evidence="7 8">
    <name type="scientific">Campylobacter lari</name>
    <dbReference type="NCBI Taxonomy" id="201"/>
    <lineage>
        <taxon>Bacteria</taxon>
        <taxon>Pseudomonadati</taxon>
        <taxon>Campylobacterota</taxon>
        <taxon>Epsilonproteobacteria</taxon>
        <taxon>Campylobacterales</taxon>
        <taxon>Campylobacteraceae</taxon>
        <taxon>Campylobacter</taxon>
    </lineage>
</organism>
<dbReference type="CDD" id="cd00088">
    <property type="entry name" value="HPT"/>
    <property type="match status" value="1"/>
</dbReference>
<dbReference type="FunFam" id="2.30.30.40:FF:000048">
    <property type="entry name" value="Chemotaxis protein CheA, putative"/>
    <property type="match status" value="1"/>
</dbReference>
<evidence type="ECO:0000256" key="5">
    <source>
        <dbReference type="ARBA" id="ARBA00022777"/>
    </source>
</evidence>
<dbReference type="SUPFAM" id="SSF55874">
    <property type="entry name" value="ATPase domain of HSP90 chaperone/DNA topoisomerase II/histidine kinase"/>
    <property type="match status" value="1"/>
</dbReference>
<dbReference type="Gene3D" id="3.30.565.10">
    <property type="entry name" value="Histidine kinase-like ATPase, C-terminal domain"/>
    <property type="match status" value="1"/>
</dbReference>
<dbReference type="InterPro" id="IPR036061">
    <property type="entry name" value="CheW-like_dom_sf"/>
</dbReference>
<dbReference type="Pfam" id="PF02895">
    <property type="entry name" value="H-kinase_dim"/>
    <property type="match status" value="1"/>
</dbReference>
<feature type="compositionally biased region" description="Basic and acidic residues" evidence="6">
    <location>
        <begin position="140"/>
        <end position="167"/>
    </location>
</feature>
<dbReference type="PROSITE" id="PS50109">
    <property type="entry name" value="HIS_KIN"/>
    <property type="match status" value="1"/>
</dbReference>
<dbReference type="Pfam" id="PF01627">
    <property type="entry name" value="Hpt"/>
    <property type="match status" value="1"/>
</dbReference>
<dbReference type="InterPro" id="IPR002545">
    <property type="entry name" value="CheW-lke_dom"/>
</dbReference>